<reference evidence="1 2" key="1">
    <citation type="submission" date="2016-08" db="EMBL/GenBank/DDBJ databases">
        <title>A Parts List for Fungal Cellulosomes Revealed by Comparative Genomics.</title>
        <authorList>
            <consortium name="DOE Joint Genome Institute"/>
            <person name="Haitjema C.H."/>
            <person name="Gilmore S.P."/>
            <person name="Henske J.K."/>
            <person name="Solomon K.V."/>
            <person name="De Groot R."/>
            <person name="Kuo A."/>
            <person name="Mondo S.J."/>
            <person name="Salamov A.A."/>
            <person name="Labutti K."/>
            <person name="Zhao Z."/>
            <person name="Chiniquy J."/>
            <person name="Barry K."/>
            <person name="Brewer H.M."/>
            <person name="Purvine S.O."/>
            <person name="Wright A.T."/>
            <person name="Boxma B."/>
            <person name="Van Alen T."/>
            <person name="Hackstein J.H."/>
            <person name="Baker S.E."/>
            <person name="Grigoriev I.V."/>
            <person name="O'Malley M.A."/>
        </authorList>
    </citation>
    <scope>NUCLEOTIDE SEQUENCE [LARGE SCALE GENOMIC DNA]</scope>
    <source>
        <strain evidence="1 2">S4</strain>
    </source>
</reference>
<keyword evidence="2" id="KW-1185">Reference proteome</keyword>
<proteinExistence type="predicted"/>
<comment type="caution">
    <text evidence="1">The sequence shown here is derived from an EMBL/GenBank/DDBJ whole genome shotgun (WGS) entry which is preliminary data.</text>
</comment>
<sequence length="65" mass="7794">MSEVGEPSREEEFYGNLLDSFNSIIIECKDFHLFQAIIEARIYIEFSGRKKAYFMKRFCIFEINE</sequence>
<name>A0A1Y1XKA2_9FUNG</name>
<evidence type="ECO:0000313" key="1">
    <source>
        <dbReference type="EMBL" id="ORX85774.1"/>
    </source>
</evidence>
<dbReference type="AlphaFoldDB" id="A0A1Y1XKA2"/>
<gene>
    <name evidence="1" type="ORF">BCR32DRAFT_275984</name>
</gene>
<protein>
    <submittedName>
        <fullName evidence="1">Uncharacterized protein</fullName>
    </submittedName>
</protein>
<dbReference type="Proteomes" id="UP000193944">
    <property type="component" value="Unassembled WGS sequence"/>
</dbReference>
<accession>A0A1Y1XKA2</accession>
<organism evidence="1 2">
    <name type="scientific">Anaeromyces robustus</name>
    <dbReference type="NCBI Taxonomy" id="1754192"/>
    <lineage>
        <taxon>Eukaryota</taxon>
        <taxon>Fungi</taxon>
        <taxon>Fungi incertae sedis</taxon>
        <taxon>Chytridiomycota</taxon>
        <taxon>Chytridiomycota incertae sedis</taxon>
        <taxon>Neocallimastigomycetes</taxon>
        <taxon>Neocallimastigales</taxon>
        <taxon>Neocallimastigaceae</taxon>
        <taxon>Anaeromyces</taxon>
    </lineage>
</organism>
<dbReference type="EMBL" id="MCFG01000030">
    <property type="protein sequence ID" value="ORX85774.1"/>
    <property type="molecule type" value="Genomic_DNA"/>
</dbReference>
<evidence type="ECO:0000313" key="2">
    <source>
        <dbReference type="Proteomes" id="UP000193944"/>
    </source>
</evidence>
<reference evidence="1 2" key="2">
    <citation type="submission" date="2016-08" db="EMBL/GenBank/DDBJ databases">
        <title>Pervasive Adenine N6-methylation of Active Genes in Fungi.</title>
        <authorList>
            <consortium name="DOE Joint Genome Institute"/>
            <person name="Mondo S.J."/>
            <person name="Dannebaum R.O."/>
            <person name="Kuo R.C."/>
            <person name="Labutti K."/>
            <person name="Haridas S."/>
            <person name="Kuo A."/>
            <person name="Salamov A."/>
            <person name="Ahrendt S.R."/>
            <person name="Lipzen A."/>
            <person name="Sullivan W."/>
            <person name="Andreopoulos W.B."/>
            <person name="Clum A."/>
            <person name="Lindquist E."/>
            <person name="Daum C."/>
            <person name="Ramamoorthy G.K."/>
            <person name="Gryganskyi A."/>
            <person name="Culley D."/>
            <person name="Magnuson J.K."/>
            <person name="James T.Y."/>
            <person name="O'Malley M.A."/>
            <person name="Stajich J.E."/>
            <person name="Spatafora J.W."/>
            <person name="Visel A."/>
            <person name="Grigoriev I.V."/>
        </authorList>
    </citation>
    <scope>NUCLEOTIDE SEQUENCE [LARGE SCALE GENOMIC DNA]</scope>
    <source>
        <strain evidence="1 2">S4</strain>
    </source>
</reference>